<comment type="caution">
    <text evidence="2">The sequence shown here is derived from an EMBL/GenBank/DDBJ whole genome shotgun (WGS) entry which is preliminary data.</text>
</comment>
<evidence type="ECO:0000313" key="2">
    <source>
        <dbReference type="EMBL" id="TDZ35329.1"/>
    </source>
</evidence>
<protein>
    <submittedName>
        <fullName evidence="2">Uncharacterized protein</fullName>
    </submittedName>
</protein>
<dbReference type="Proteomes" id="UP000295083">
    <property type="component" value="Unassembled WGS sequence"/>
</dbReference>
<proteinExistence type="predicted"/>
<name>A0A4V3HSF4_9PEZI</name>
<sequence>MPTTISSPKVNPPATVTFVTTAKNPSVVFSPISTPRYGHSQTNAPQDRKTAQKPSAMPESSSTSPAPPRESAKQPARVTYKITVAPTKVIINDQTFIQSSPSATVQVTVEGEEFTINPSEVIGGGTIINRPGNAGRSTVVPTSTSIEDIAVVVAPSGTQSAIVIDGTTLELRPTPFRVVVRGQTVTIQPSNIALSGHTITISRSTPVQTEIVVAGGEMITAIGSTVLVIRSTTLTYGLASSTRTETVNDDTILIGPSGVVVHNTTLGGRDTQPSATAFEIAGGATITQIGASVVVVGDATFTVGPGRGTTTTVIGGESVTVGPSGVAVSTLSFTYPFGPTVITTISAPTVSAPMPSETKTNGGTSVRNAGGCLEFCIAICAWVLGQLV</sequence>
<dbReference type="EMBL" id="QAPG01000042">
    <property type="protein sequence ID" value="TDZ35329.1"/>
    <property type="molecule type" value="Genomic_DNA"/>
</dbReference>
<evidence type="ECO:0000256" key="1">
    <source>
        <dbReference type="SAM" id="MobiDB-lite"/>
    </source>
</evidence>
<keyword evidence="3" id="KW-1185">Reference proteome</keyword>
<reference evidence="2 3" key="1">
    <citation type="submission" date="2018-11" db="EMBL/GenBank/DDBJ databases">
        <title>Genome sequence and assembly of Colletotrichum spinosum.</title>
        <authorList>
            <person name="Gan P."/>
            <person name="Shirasu K."/>
        </authorList>
    </citation>
    <scope>NUCLEOTIDE SEQUENCE [LARGE SCALE GENOMIC DNA]</scope>
    <source>
        <strain evidence="2 3">CBS 515.97</strain>
    </source>
</reference>
<organism evidence="2 3">
    <name type="scientific">Colletotrichum spinosum</name>
    <dbReference type="NCBI Taxonomy" id="1347390"/>
    <lineage>
        <taxon>Eukaryota</taxon>
        <taxon>Fungi</taxon>
        <taxon>Dikarya</taxon>
        <taxon>Ascomycota</taxon>
        <taxon>Pezizomycotina</taxon>
        <taxon>Sordariomycetes</taxon>
        <taxon>Hypocreomycetidae</taxon>
        <taxon>Glomerellales</taxon>
        <taxon>Glomerellaceae</taxon>
        <taxon>Colletotrichum</taxon>
        <taxon>Colletotrichum orbiculare species complex</taxon>
    </lineage>
</organism>
<dbReference type="AlphaFoldDB" id="A0A4V3HSF4"/>
<gene>
    <name evidence="2" type="ORF">C8035_v008900</name>
</gene>
<evidence type="ECO:0000313" key="3">
    <source>
        <dbReference type="Proteomes" id="UP000295083"/>
    </source>
</evidence>
<feature type="region of interest" description="Disordered" evidence="1">
    <location>
        <begin position="28"/>
        <end position="77"/>
    </location>
</feature>
<accession>A0A4V3HSF4</accession>